<protein>
    <submittedName>
        <fullName evidence="1">RHS repeat protein</fullName>
    </submittedName>
</protein>
<dbReference type="InterPro" id="IPR022385">
    <property type="entry name" value="Rhs_assc_core"/>
</dbReference>
<sequence length="891" mass="97499">MQASGLSNFRYVTSLSGQVLCTESADAGISLTLNDAAGRLMISISQICTDKGQDNCSKAVTQTFRYEGADSAGRLLSITEQTAGQNAQVTERFMYAGNSEAEKAKNLAGICTHHYDPAGLMQTDSIALTGVPLSITRQLLKDADKPVSWPESNPQTLLSAEKYTTQTIADATGAVLNTTDAAGHQQKVTYDIAGLLRTSRVTVKGGTEKIIIKSVTYSAAGQKLCEEHGNGVVTTYTYEPQTQRLIAVKTEHPARKNVFQDLRYEYDPVGNVLCVTNDAEETRFWHNQKVVPENKYTYDTLYQLVSATGREMANAGQQSGSLPDISPFDKASYTNYTRNYIYDRAGNMTQIRHTAPATNNNYTTDITVSQRSNRAVLKTLADTPEKAEALFTPGGQQTQLQPGQTLSWTTRGELQQVTPVVRNGAAGDRESYRYDAGSQRILKTAVQKTGNSTQTQQVIYLPGLELRSGKENYQVICAGVAGRAQVRLLHWPDGKKDHQRFSYDNLIGSSGLETDGDGKLLSQEEYYPFGGTAVLVAGADSGIDYKTHRYSGKERDATGLYYYGYRYYQPWAGRWLSSDPAGTVDGLNLYSMVRNNPVSFSDEQGLVAYPRTQIPGTSLYQPGISTGSDREIRGAKLIPPAANTVTELFKGEPVRLDDVLADSTLQQTPLLTDLINPAKVKMDSSTRSSLSAVKGGIMEFNAVHIPAGNNGINALRIIDTETSAFQRGKGTTLAYWVPQGGYADIPAHPENGQPQLVFTPGFSGCSFVADKLDDTTIRVRHVQGGKEDAEYNRLHASEHGHGMIGAMEYRDYGYHENYSGAVLENIQGSAFMKYEGDSWQIKYQRLKNAPGIVSMGEKTSGIVRKQQGLKLEIRHSRERSVVGTGSVPLMH</sequence>
<dbReference type="InterPro" id="IPR041508">
    <property type="entry name" value="TcC-like_repeat"/>
</dbReference>
<organism evidence="1">
    <name type="scientific">Salmonella enterica subsp. enterica serovar Chester</name>
    <dbReference type="NCBI Taxonomy" id="149386"/>
    <lineage>
        <taxon>Bacteria</taxon>
        <taxon>Pseudomonadati</taxon>
        <taxon>Pseudomonadota</taxon>
        <taxon>Gammaproteobacteria</taxon>
        <taxon>Enterobacterales</taxon>
        <taxon>Enterobacteriaceae</taxon>
        <taxon>Salmonella</taxon>
    </lineage>
</organism>
<dbReference type="PANTHER" id="PTHR32305">
    <property type="match status" value="1"/>
</dbReference>
<dbReference type="Pfam" id="PF18807">
    <property type="entry name" value="TTc_toxin_rep"/>
    <property type="match status" value="1"/>
</dbReference>
<gene>
    <name evidence="1" type="ORF">DS524_25720</name>
</gene>
<comment type="caution">
    <text evidence="1">The sequence shown here is derived from an EMBL/GenBank/DDBJ whole genome shotgun (WGS) entry which is preliminary data.</text>
</comment>
<dbReference type="PANTHER" id="PTHR32305:SF15">
    <property type="entry name" value="PROTEIN RHSA-RELATED"/>
    <property type="match status" value="1"/>
</dbReference>
<reference evidence="1" key="1">
    <citation type="submission" date="2018-07" db="EMBL/GenBank/DDBJ databases">
        <authorList>
            <person name="Ashton P.M."/>
            <person name="Dallman T."/>
            <person name="Nair S."/>
            <person name="De Pinna E."/>
            <person name="Peters T."/>
            <person name="Grant K."/>
        </authorList>
    </citation>
    <scope>NUCLEOTIDE SEQUENCE</scope>
    <source>
        <strain evidence="1">296838</strain>
    </source>
</reference>
<dbReference type="InterPro" id="IPR050708">
    <property type="entry name" value="T6SS_VgrG/RHS"/>
</dbReference>
<accession>A0A5U8SYE5</accession>
<dbReference type="NCBIfam" id="TIGR03696">
    <property type="entry name" value="Rhs_assc_core"/>
    <property type="match status" value="1"/>
</dbReference>
<dbReference type="AlphaFoldDB" id="A0A5U8SYE5"/>
<proteinExistence type="predicted"/>
<dbReference type="EMBL" id="AAGUAT010000111">
    <property type="protein sequence ID" value="EBR9859144.1"/>
    <property type="molecule type" value="Genomic_DNA"/>
</dbReference>
<evidence type="ECO:0000313" key="1">
    <source>
        <dbReference type="EMBL" id="EBR9859144.1"/>
    </source>
</evidence>
<name>A0A5U8SYE5_SALET</name>
<dbReference type="Gene3D" id="2.180.10.10">
    <property type="entry name" value="RHS repeat-associated core"/>
    <property type="match status" value="1"/>
</dbReference>